<evidence type="ECO:0000256" key="1">
    <source>
        <dbReference type="SAM" id="MobiDB-lite"/>
    </source>
</evidence>
<dbReference type="Proteomes" id="UP000546324">
    <property type="component" value="Unassembled WGS sequence"/>
</dbReference>
<feature type="region of interest" description="Disordered" evidence="1">
    <location>
        <begin position="1"/>
        <end position="32"/>
    </location>
</feature>
<protein>
    <submittedName>
        <fullName evidence="2">Uncharacterized protein</fullName>
    </submittedName>
</protein>
<organism evidence="2 3">
    <name type="scientific">Actinomadura coerulea</name>
    <dbReference type="NCBI Taxonomy" id="46159"/>
    <lineage>
        <taxon>Bacteria</taxon>
        <taxon>Bacillati</taxon>
        <taxon>Actinomycetota</taxon>
        <taxon>Actinomycetes</taxon>
        <taxon>Streptosporangiales</taxon>
        <taxon>Thermomonosporaceae</taxon>
        <taxon>Actinomadura</taxon>
    </lineage>
</organism>
<keyword evidence="3" id="KW-1185">Reference proteome</keyword>
<dbReference type="EMBL" id="JACHMQ010000001">
    <property type="protein sequence ID" value="MBB6399593.1"/>
    <property type="molecule type" value="Genomic_DNA"/>
</dbReference>
<name>A0A7X0G548_9ACTN</name>
<comment type="caution">
    <text evidence="2">The sequence shown here is derived from an EMBL/GenBank/DDBJ whole genome shotgun (WGS) entry which is preliminary data.</text>
</comment>
<reference evidence="2 3" key="1">
    <citation type="submission" date="2020-08" db="EMBL/GenBank/DDBJ databases">
        <title>Sequencing the genomes of 1000 actinobacteria strains.</title>
        <authorList>
            <person name="Klenk H.-P."/>
        </authorList>
    </citation>
    <scope>NUCLEOTIDE SEQUENCE [LARGE SCALE GENOMIC DNA]</scope>
    <source>
        <strain evidence="2 3">DSM 43675</strain>
    </source>
</reference>
<gene>
    <name evidence="2" type="ORF">BKA00_006507</name>
</gene>
<accession>A0A7X0G548</accession>
<sequence length="32" mass="3585">MNRVPDFPGRRAGERAATGYVDHPTMDLAARR</sequence>
<evidence type="ECO:0000313" key="2">
    <source>
        <dbReference type="EMBL" id="MBB6399593.1"/>
    </source>
</evidence>
<evidence type="ECO:0000313" key="3">
    <source>
        <dbReference type="Proteomes" id="UP000546324"/>
    </source>
</evidence>
<proteinExistence type="predicted"/>
<dbReference type="AlphaFoldDB" id="A0A7X0G548"/>